<keyword evidence="2" id="KW-1185">Reference proteome</keyword>
<dbReference type="KEGG" id="mrr:Moror_9408"/>
<dbReference type="AlphaFoldDB" id="V2X0Q0"/>
<gene>
    <name evidence="1" type="ORF">Moror_9408</name>
</gene>
<protein>
    <submittedName>
        <fullName evidence="1">Uncharacterized protein</fullName>
    </submittedName>
</protein>
<dbReference type="OrthoDB" id="2937350at2759"/>
<accession>V2X0Q0</accession>
<proteinExistence type="predicted"/>
<reference evidence="1 2" key="1">
    <citation type="journal article" date="2014" name="BMC Genomics">
        <title>Genome and secretome analysis of the hemibiotrophic fungal pathogen, Moniliophthora roreri, which causes frosty pod rot disease of cacao: mechanisms of the biotrophic and necrotrophic phases.</title>
        <authorList>
            <person name="Meinhardt L.W."/>
            <person name="Costa G.G.L."/>
            <person name="Thomazella D.P.T."/>
            <person name="Teixeira P.J.P.L."/>
            <person name="Carazzolle M.F."/>
            <person name="Schuster S.C."/>
            <person name="Carlson J.E."/>
            <person name="Guiltinan M.J."/>
            <person name="Mieczkowski P."/>
            <person name="Farmer A."/>
            <person name="Ramaraj T."/>
            <person name="Crozier J."/>
            <person name="Davis R.E."/>
            <person name="Shao J."/>
            <person name="Melnick R.L."/>
            <person name="Pereira G.A.G."/>
            <person name="Bailey B.A."/>
        </authorList>
    </citation>
    <scope>NUCLEOTIDE SEQUENCE [LARGE SCALE GENOMIC DNA]</scope>
    <source>
        <strain evidence="1 2">MCA 2997</strain>
    </source>
</reference>
<name>V2X0Q0_MONRO</name>
<sequence length="168" mass="17978">MFLGRPSLLGLSPMAGDATASRSLLEDPRRYKSWGTVAQTPEPNQVHSFTMFFSKSSLAVVAAVVAAVQANDGNAFLNNTVLHPTRACGVCPPTNLKVALPVNRVNPVQCCATVHLSFNGINTQGVFTDDCLNCISSNGVDGDIVLSRDLYNMFKQPPPVFGPIVWNA</sequence>
<comment type="caution">
    <text evidence="1">The sequence shown here is derived from an EMBL/GenBank/DDBJ whole genome shotgun (WGS) entry which is preliminary data.</text>
</comment>
<dbReference type="Proteomes" id="UP000017559">
    <property type="component" value="Unassembled WGS sequence"/>
</dbReference>
<evidence type="ECO:0000313" key="2">
    <source>
        <dbReference type="Proteomes" id="UP000017559"/>
    </source>
</evidence>
<dbReference type="HOGENOM" id="CLU_135153_0_0_1"/>
<dbReference type="EMBL" id="AWSO01000988">
    <property type="protein sequence ID" value="ESK86030.1"/>
    <property type="molecule type" value="Genomic_DNA"/>
</dbReference>
<evidence type="ECO:0000313" key="1">
    <source>
        <dbReference type="EMBL" id="ESK86030.1"/>
    </source>
</evidence>
<organism evidence="1 2">
    <name type="scientific">Moniliophthora roreri (strain MCA 2997)</name>
    <name type="common">Cocoa frosty pod rot fungus</name>
    <name type="synonym">Crinipellis roreri</name>
    <dbReference type="NCBI Taxonomy" id="1381753"/>
    <lineage>
        <taxon>Eukaryota</taxon>
        <taxon>Fungi</taxon>
        <taxon>Dikarya</taxon>
        <taxon>Basidiomycota</taxon>
        <taxon>Agaricomycotina</taxon>
        <taxon>Agaricomycetes</taxon>
        <taxon>Agaricomycetidae</taxon>
        <taxon>Agaricales</taxon>
        <taxon>Marasmiineae</taxon>
        <taxon>Marasmiaceae</taxon>
        <taxon>Moniliophthora</taxon>
    </lineage>
</organism>